<dbReference type="PANTHER" id="PTHR11675">
    <property type="entry name" value="N-ACETYLGALACTOSAMINYLTRANSFERASE"/>
    <property type="match status" value="1"/>
</dbReference>
<keyword evidence="1" id="KW-1015">Disulfide bond</keyword>
<dbReference type="GO" id="GO:0005794">
    <property type="term" value="C:Golgi apparatus"/>
    <property type="evidence" value="ECO:0007669"/>
    <property type="project" value="TreeGrafter"/>
</dbReference>
<dbReference type="PANTHER" id="PTHR11675:SF41">
    <property type="entry name" value="POLYPEPTIDE N-ACETYLGALACTOSAMINYLTRANSFERASE 10"/>
    <property type="match status" value="1"/>
</dbReference>
<keyword evidence="5" id="KW-1185">Reference proteome</keyword>
<organism evidence="4 5">
    <name type="scientific">Pleuronectes platessa</name>
    <name type="common">European plaice</name>
    <dbReference type="NCBI Taxonomy" id="8262"/>
    <lineage>
        <taxon>Eukaryota</taxon>
        <taxon>Metazoa</taxon>
        <taxon>Chordata</taxon>
        <taxon>Craniata</taxon>
        <taxon>Vertebrata</taxon>
        <taxon>Euteleostomi</taxon>
        <taxon>Actinopterygii</taxon>
        <taxon>Neopterygii</taxon>
        <taxon>Teleostei</taxon>
        <taxon>Neoteleostei</taxon>
        <taxon>Acanthomorphata</taxon>
        <taxon>Carangaria</taxon>
        <taxon>Pleuronectiformes</taxon>
        <taxon>Pleuronectoidei</taxon>
        <taxon>Pleuronectidae</taxon>
        <taxon>Pleuronectes</taxon>
    </lineage>
</organism>
<dbReference type="EMBL" id="CADEAL010000008">
    <property type="protein sequence ID" value="CAB1412587.1"/>
    <property type="molecule type" value="Genomic_DNA"/>
</dbReference>
<dbReference type="Pfam" id="PF00535">
    <property type="entry name" value="Glycos_transf_2"/>
    <property type="match status" value="1"/>
</dbReference>
<comment type="caution">
    <text evidence="4">The sequence shown here is derived from an EMBL/GenBank/DDBJ whole genome shotgun (WGS) entry which is preliminary data.</text>
</comment>
<evidence type="ECO:0000313" key="5">
    <source>
        <dbReference type="Proteomes" id="UP001153269"/>
    </source>
</evidence>
<evidence type="ECO:0000256" key="2">
    <source>
        <dbReference type="SAM" id="MobiDB-lite"/>
    </source>
</evidence>
<gene>
    <name evidence="4" type="ORF">PLEPLA_LOCUS280</name>
</gene>
<accession>A0A9N7TGK3</accession>
<dbReference type="AlphaFoldDB" id="A0A9N7TGK3"/>
<dbReference type="SUPFAM" id="SSF53448">
    <property type="entry name" value="Nucleotide-diphospho-sugar transferases"/>
    <property type="match status" value="1"/>
</dbReference>
<dbReference type="GO" id="GO:0006493">
    <property type="term" value="P:protein O-linked glycosylation"/>
    <property type="evidence" value="ECO:0007669"/>
    <property type="project" value="TreeGrafter"/>
</dbReference>
<proteinExistence type="predicted"/>
<dbReference type="InterPro" id="IPR029044">
    <property type="entry name" value="Nucleotide-diphossugar_trans"/>
</dbReference>
<evidence type="ECO:0000256" key="1">
    <source>
        <dbReference type="ARBA" id="ARBA00023157"/>
    </source>
</evidence>
<dbReference type="InterPro" id="IPR001173">
    <property type="entry name" value="Glyco_trans_2-like"/>
</dbReference>
<feature type="region of interest" description="Disordered" evidence="2">
    <location>
        <begin position="124"/>
        <end position="143"/>
    </location>
</feature>
<reference evidence="4" key="1">
    <citation type="submission" date="2020-03" db="EMBL/GenBank/DDBJ databases">
        <authorList>
            <person name="Weist P."/>
        </authorList>
    </citation>
    <scope>NUCLEOTIDE SEQUENCE</scope>
</reference>
<protein>
    <recommendedName>
        <fullName evidence="3">Glycosyltransferase 2-like domain-containing protein</fullName>
    </recommendedName>
</protein>
<feature type="domain" description="Glycosyltransferase 2-like" evidence="3">
    <location>
        <begin position="162"/>
        <end position="209"/>
    </location>
</feature>
<name>A0A9N7TGK3_PLEPL</name>
<dbReference type="Proteomes" id="UP001153269">
    <property type="component" value="Unassembled WGS sequence"/>
</dbReference>
<dbReference type="GO" id="GO:0004653">
    <property type="term" value="F:polypeptide N-acetylgalactosaminyltransferase activity"/>
    <property type="evidence" value="ECO:0007669"/>
    <property type="project" value="TreeGrafter"/>
</dbReference>
<sequence length="237" mass="25680">MGPERMSAGGLTCLVQDQQLRRGEIPGFGKEDSSDAGVKIRTESSLQRSALPDNPPPDPSVTFMLEAVLNVFALGTKSLAQANRNDFCCSGLSGLHHVVLHASHRVVCVSDALYGGEELVSLCDGSKSPPPTSQRGGGRDEWKMSQQGLQTEAVCREASNTSIIIPFHNEGWSSLLRTVHSILNRSPPQLIAEIILVDDFSDKGYMEITVSICIAMQRRAAVSSEQMVMMRTSSDPH</sequence>
<evidence type="ECO:0000313" key="4">
    <source>
        <dbReference type="EMBL" id="CAB1412587.1"/>
    </source>
</evidence>
<evidence type="ECO:0000259" key="3">
    <source>
        <dbReference type="Pfam" id="PF00535"/>
    </source>
</evidence>
<dbReference type="Gene3D" id="3.90.550.10">
    <property type="entry name" value="Spore Coat Polysaccharide Biosynthesis Protein SpsA, Chain A"/>
    <property type="match status" value="1"/>
</dbReference>